<proteinExistence type="predicted"/>
<name>A0ACB9AVT3_9ASTR</name>
<keyword evidence="2" id="KW-1185">Reference proteome</keyword>
<dbReference type="Proteomes" id="UP001056120">
    <property type="component" value="Linkage Group LG24"/>
</dbReference>
<sequence length="139" mass="15750">MADLGVLLEEEKDNTKSNRAHPDRGKTPVATHKRKVEMKLKPGGNIAQIKSYWEILGLEIEIRIKKVNLIILTLQCFEKLLPKLPASKRAKIQPCFSSLYAEVEIAISKITNCMKIKCDENQSRLSFLFHELATTLEAS</sequence>
<evidence type="ECO:0000313" key="2">
    <source>
        <dbReference type="Proteomes" id="UP001056120"/>
    </source>
</evidence>
<comment type="caution">
    <text evidence="1">The sequence shown here is derived from an EMBL/GenBank/DDBJ whole genome shotgun (WGS) entry which is preliminary data.</text>
</comment>
<reference evidence="2" key="1">
    <citation type="journal article" date="2022" name="Mol. Ecol. Resour.">
        <title>The genomes of chicory, endive, great burdock and yacon provide insights into Asteraceae palaeo-polyploidization history and plant inulin production.</title>
        <authorList>
            <person name="Fan W."/>
            <person name="Wang S."/>
            <person name="Wang H."/>
            <person name="Wang A."/>
            <person name="Jiang F."/>
            <person name="Liu H."/>
            <person name="Zhao H."/>
            <person name="Xu D."/>
            <person name="Zhang Y."/>
        </authorList>
    </citation>
    <scope>NUCLEOTIDE SEQUENCE [LARGE SCALE GENOMIC DNA]</scope>
    <source>
        <strain evidence="2">cv. Yunnan</strain>
    </source>
</reference>
<gene>
    <name evidence="1" type="ORF">L1987_72331</name>
</gene>
<dbReference type="EMBL" id="CM042041">
    <property type="protein sequence ID" value="KAI3713745.1"/>
    <property type="molecule type" value="Genomic_DNA"/>
</dbReference>
<evidence type="ECO:0000313" key="1">
    <source>
        <dbReference type="EMBL" id="KAI3713745.1"/>
    </source>
</evidence>
<accession>A0ACB9AVT3</accession>
<organism evidence="1 2">
    <name type="scientific">Smallanthus sonchifolius</name>
    <dbReference type="NCBI Taxonomy" id="185202"/>
    <lineage>
        <taxon>Eukaryota</taxon>
        <taxon>Viridiplantae</taxon>
        <taxon>Streptophyta</taxon>
        <taxon>Embryophyta</taxon>
        <taxon>Tracheophyta</taxon>
        <taxon>Spermatophyta</taxon>
        <taxon>Magnoliopsida</taxon>
        <taxon>eudicotyledons</taxon>
        <taxon>Gunneridae</taxon>
        <taxon>Pentapetalae</taxon>
        <taxon>asterids</taxon>
        <taxon>campanulids</taxon>
        <taxon>Asterales</taxon>
        <taxon>Asteraceae</taxon>
        <taxon>Asteroideae</taxon>
        <taxon>Heliantheae alliance</taxon>
        <taxon>Millerieae</taxon>
        <taxon>Smallanthus</taxon>
    </lineage>
</organism>
<reference evidence="1 2" key="2">
    <citation type="journal article" date="2022" name="Mol. Ecol. Resour.">
        <title>The genomes of chicory, endive, great burdock and yacon provide insights into Asteraceae paleo-polyploidization history and plant inulin production.</title>
        <authorList>
            <person name="Fan W."/>
            <person name="Wang S."/>
            <person name="Wang H."/>
            <person name="Wang A."/>
            <person name="Jiang F."/>
            <person name="Liu H."/>
            <person name="Zhao H."/>
            <person name="Xu D."/>
            <person name="Zhang Y."/>
        </authorList>
    </citation>
    <scope>NUCLEOTIDE SEQUENCE [LARGE SCALE GENOMIC DNA]</scope>
    <source>
        <strain evidence="2">cv. Yunnan</strain>
        <tissue evidence="1">Leaves</tissue>
    </source>
</reference>
<protein>
    <submittedName>
        <fullName evidence="1">Uncharacterized protein</fullName>
    </submittedName>
</protein>